<feature type="transmembrane region" description="Helical" evidence="5">
    <location>
        <begin position="178"/>
        <end position="205"/>
    </location>
</feature>
<dbReference type="EMBL" id="JASBNA010000053">
    <property type="protein sequence ID" value="KAK7679942.1"/>
    <property type="molecule type" value="Genomic_DNA"/>
</dbReference>
<evidence type="ECO:0000256" key="3">
    <source>
        <dbReference type="ARBA" id="ARBA00022989"/>
    </source>
</evidence>
<gene>
    <name evidence="6" type="ORF">QCA50_016888</name>
</gene>
<keyword evidence="7" id="KW-1185">Reference proteome</keyword>
<evidence type="ECO:0000256" key="5">
    <source>
        <dbReference type="RuleBase" id="RU367022"/>
    </source>
</evidence>
<reference evidence="6 7" key="1">
    <citation type="submission" date="2022-09" db="EMBL/GenBank/DDBJ databases">
        <authorList>
            <person name="Palmer J.M."/>
        </authorList>
    </citation>
    <scope>NUCLEOTIDE SEQUENCE [LARGE SCALE GENOMIC DNA]</scope>
    <source>
        <strain evidence="6 7">DSM 7382</strain>
    </source>
</reference>
<dbReference type="PANTHER" id="PTHR12483:SF27">
    <property type="entry name" value="COPPER TRANSPORT PROTEIN CTR1"/>
    <property type="match status" value="1"/>
</dbReference>
<keyword evidence="3 5" id="KW-1133">Transmembrane helix</keyword>
<keyword evidence="5" id="KW-0186">Copper</keyword>
<evidence type="ECO:0000256" key="1">
    <source>
        <dbReference type="ARBA" id="ARBA00004141"/>
    </source>
</evidence>
<keyword evidence="5" id="KW-0406">Ion transport</keyword>
<keyword evidence="2 5" id="KW-0812">Transmembrane</keyword>
<sequence length="221" mass="24461">MLSVFYQFRISLLPTHLPLRMLSTIFLLSLIPYSLCHENGMDMSMDGAMSLASGQMLMWFHFTPGDNLWFEGWVPQSAGAMVGTCIGLFLLALVDRWIGACRGMMEMHWARRAQILKSDRLNHKGLPTSTSEKTKSAQPQHAHASTMTNLTNAVMLRDIPPFILAHDSMRGIIHAGQAALQFAFMLAAMTFQLGFIFSIVVGLGVGETLFGRFASHAAHMA</sequence>
<keyword evidence="4 5" id="KW-0472">Membrane</keyword>
<evidence type="ECO:0000313" key="7">
    <source>
        <dbReference type="Proteomes" id="UP001385951"/>
    </source>
</evidence>
<dbReference type="GO" id="GO:0005886">
    <property type="term" value="C:plasma membrane"/>
    <property type="evidence" value="ECO:0007669"/>
    <property type="project" value="TreeGrafter"/>
</dbReference>
<dbReference type="Pfam" id="PF04145">
    <property type="entry name" value="Ctr"/>
    <property type="match status" value="1"/>
</dbReference>
<evidence type="ECO:0000256" key="2">
    <source>
        <dbReference type="ARBA" id="ARBA00022692"/>
    </source>
</evidence>
<keyword evidence="5" id="KW-0187">Copper transport</keyword>
<protein>
    <recommendedName>
        <fullName evidence="5">Copper transport protein</fullName>
    </recommendedName>
</protein>
<dbReference type="PANTHER" id="PTHR12483">
    <property type="entry name" value="SOLUTE CARRIER FAMILY 31 COPPER TRANSPORTERS"/>
    <property type="match status" value="1"/>
</dbReference>
<comment type="subcellular location">
    <subcellularLocation>
        <location evidence="1 5">Membrane</location>
        <topology evidence="1 5">Multi-pass membrane protein</topology>
    </subcellularLocation>
</comment>
<feature type="transmembrane region" description="Helical" evidence="5">
    <location>
        <begin position="17"/>
        <end position="36"/>
    </location>
</feature>
<comment type="similarity">
    <text evidence="5">Belongs to the copper transporter (Ctr) (TC 1.A.56) family. SLC31A subfamily.</text>
</comment>
<dbReference type="InterPro" id="IPR007274">
    <property type="entry name" value="Cop_transporter"/>
</dbReference>
<dbReference type="GO" id="GO:0005375">
    <property type="term" value="F:copper ion transmembrane transporter activity"/>
    <property type="evidence" value="ECO:0007669"/>
    <property type="project" value="UniProtKB-UniRule"/>
</dbReference>
<dbReference type="Proteomes" id="UP001385951">
    <property type="component" value="Unassembled WGS sequence"/>
</dbReference>
<evidence type="ECO:0000256" key="4">
    <source>
        <dbReference type="ARBA" id="ARBA00023136"/>
    </source>
</evidence>
<proteinExistence type="inferred from homology"/>
<name>A0AAW0FI33_9APHY</name>
<evidence type="ECO:0000313" key="6">
    <source>
        <dbReference type="EMBL" id="KAK7679942.1"/>
    </source>
</evidence>
<feature type="transmembrane region" description="Helical" evidence="5">
    <location>
        <begin position="74"/>
        <end position="94"/>
    </location>
</feature>
<comment type="caution">
    <text evidence="6">The sequence shown here is derived from an EMBL/GenBank/DDBJ whole genome shotgun (WGS) entry which is preliminary data.</text>
</comment>
<accession>A0AAW0FI33</accession>
<dbReference type="AlphaFoldDB" id="A0AAW0FI33"/>
<keyword evidence="5" id="KW-0813">Transport</keyword>
<organism evidence="6 7">
    <name type="scientific">Cerrena zonata</name>
    <dbReference type="NCBI Taxonomy" id="2478898"/>
    <lineage>
        <taxon>Eukaryota</taxon>
        <taxon>Fungi</taxon>
        <taxon>Dikarya</taxon>
        <taxon>Basidiomycota</taxon>
        <taxon>Agaricomycotina</taxon>
        <taxon>Agaricomycetes</taxon>
        <taxon>Polyporales</taxon>
        <taxon>Cerrenaceae</taxon>
        <taxon>Cerrena</taxon>
    </lineage>
</organism>